<dbReference type="Proteomes" id="UP000249364">
    <property type="component" value="Unassembled WGS sequence"/>
</dbReference>
<protein>
    <recommendedName>
        <fullName evidence="4">Carbon monoxide dehydrogenase subunit G</fullName>
    </recommendedName>
</protein>
<gene>
    <name evidence="2" type="ORF">LY56_01762</name>
</gene>
<evidence type="ECO:0000313" key="3">
    <source>
        <dbReference type="Proteomes" id="UP000249364"/>
    </source>
</evidence>
<dbReference type="Pfam" id="PF06240">
    <property type="entry name" value="COXG"/>
    <property type="match status" value="1"/>
</dbReference>
<dbReference type="Gene3D" id="3.30.530.20">
    <property type="match status" value="1"/>
</dbReference>
<evidence type="ECO:0000313" key="2">
    <source>
        <dbReference type="EMBL" id="PZX44514.1"/>
    </source>
</evidence>
<reference evidence="2 3" key="1">
    <citation type="submission" date="2018-06" db="EMBL/GenBank/DDBJ databases">
        <title>Genomic Encyclopedia of Archaeal and Bacterial Type Strains, Phase II (KMG-II): from individual species to whole genera.</title>
        <authorList>
            <person name="Goeker M."/>
        </authorList>
    </citation>
    <scope>NUCLEOTIDE SEQUENCE [LARGE SCALE GENOMIC DNA]</scope>
    <source>
        <strain evidence="2 3">DSM 13087</strain>
    </source>
</reference>
<evidence type="ECO:0000256" key="1">
    <source>
        <dbReference type="SAM" id="MobiDB-lite"/>
    </source>
</evidence>
<dbReference type="InterPro" id="IPR010419">
    <property type="entry name" value="CO_DH_gsu"/>
</dbReference>
<dbReference type="EMBL" id="QKZQ01000007">
    <property type="protein sequence ID" value="PZX44514.1"/>
    <property type="molecule type" value="Genomic_DNA"/>
</dbReference>
<dbReference type="OrthoDB" id="9787428at2"/>
<sequence>MQMSDERQIAAPPATVWTALFDPDVLKACVPGCQELSGSASEGYEAVVVQKVGPVKATFKGIVTMKDVIEGESCTLSGEGKGGAAGFAKGDAHVRLTPAENGGTLLSYEVDAKVGGKLAQLGSRIVDGFARRMAGEFFDRFQAEIEGPPPAEGQETTPPAEATPPPPDEAPQKKSWIKRVLG</sequence>
<name>A0A2W7Q7H1_9RHOB</name>
<dbReference type="PANTHER" id="PTHR38588:SF1">
    <property type="entry name" value="BLL0334 PROTEIN"/>
    <property type="match status" value="1"/>
</dbReference>
<dbReference type="STRING" id="121821.GCA_001870675_00789"/>
<dbReference type="RefSeq" id="WP_071469614.1">
    <property type="nucleotide sequence ID" value="NZ_MEHT01000017.1"/>
</dbReference>
<dbReference type="AlphaFoldDB" id="A0A2W7Q7H1"/>
<keyword evidence="3" id="KW-1185">Reference proteome</keyword>
<dbReference type="SUPFAM" id="SSF55961">
    <property type="entry name" value="Bet v1-like"/>
    <property type="match status" value="1"/>
</dbReference>
<proteinExistence type="predicted"/>
<feature type="region of interest" description="Disordered" evidence="1">
    <location>
        <begin position="142"/>
        <end position="182"/>
    </location>
</feature>
<evidence type="ECO:0008006" key="4">
    <source>
        <dbReference type="Google" id="ProtNLM"/>
    </source>
</evidence>
<dbReference type="CDD" id="cd05018">
    <property type="entry name" value="CoxG"/>
    <property type="match status" value="1"/>
</dbReference>
<organism evidence="2 3">
    <name type="scientific">Roseinatronobacter thiooxidans</name>
    <dbReference type="NCBI Taxonomy" id="121821"/>
    <lineage>
        <taxon>Bacteria</taxon>
        <taxon>Pseudomonadati</taxon>
        <taxon>Pseudomonadota</taxon>
        <taxon>Alphaproteobacteria</taxon>
        <taxon>Rhodobacterales</taxon>
        <taxon>Paracoccaceae</taxon>
        <taxon>Roseinatronobacter</taxon>
    </lineage>
</organism>
<comment type="caution">
    <text evidence="2">The sequence shown here is derived from an EMBL/GenBank/DDBJ whole genome shotgun (WGS) entry which is preliminary data.</text>
</comment>
<dbReference type="InterPro" id="IPR023393">
    <property type="entry name" value="START-like_dom_sf"/>
</dbReference>
<dbReference type="PANTHER" id="PTHR38588">
    <property type="entry name" value="BLL0334 PROTEIN"/>
    <property type="match status" value="1"/>
</dbReference>
<accession>A0A2W7Q7H1</accession>